<gene>
    <name evidence="3" type="ORF">ABZP26_12020</name>
</gene>
<keyword evidence="1" id="KW-0067">ATP-binding</keyword>
<dbReference type="RefSeq" id="WP_368484980.1">
    <property type="nucleotide sequence ID" value="NZ_CP162514.1"/>
</dbReference>
<evidence type="ECO:0000313" key="3">
    <source>
        <dbReference type="EMBL" id="XDH86782.1"/>
    </source>
</evidence>
<dbReference type="Pfam" id="PF15632">
    <property type="entry name" value="ATPgrasp_Ter"/>
    <property type="match status" value="1"/>
</dbReference>
<dbReference type="GO" id="GO:0003824">
    <property type="term" value="F:catalytic activity"/>
    <property type="evidence" value="ECO:0007669"/>
    <property type="project" value="UniProtKB-ARBA"/>
</dbReference>
<evidence type="ECO:0000259" key="2">
    <source>
        <dbReference type="PROSITE" id="PS50975"/>
    </source>
</evidence>
<protein>
    <submittedName>
        <fullName evidence="3">ATP-grasp domain-containing protein</fullName>
    </submittedName>
</protein>
<dbReference type="InterPro" id="IPR013815">
    <property type="entry name" value="ATP_grasp_subdomain_1"/>
</dbReference>
<dbReference type="Gene3D" id="3.30.1490.20">
    <property type="entry name" value="ATP-grasp fold, A domain"/>
    <property type="match status" value="1"/>
</dbReference>
<dbReference type="GO" id="GO:0046872">
    <property type="term" value="F:metal ion binding"/>
    <property type="evidence" value="ECO:0007669"/>
    <property type="project" value="InterPro"/>
</dbReference>
<name>A0AB39AN39_9GAMM</name>
<reference evidence="3" key="1">
    <citation type="submission" date="2024-07" db="EMBL/GenBank/DDBJ databases">
        <authorList>
            <person name="Jiang Y."/>
            <person name="Qin Q."/>
        </authorList>
    </citation>
    <scope>NUCLEOTIDE SEQUENCE</scope>
    <source>
        <strain evidence="3">SD03</strain>
    </source>
</reference>
<evidence type="ECO:0000256" key="1">
    <source>
        <dbReference type="PROSITE-ProRule" id="PRU00409"/>
    </source>
</evidence>
<dbReference type="InterPro" id="IPR005479">
    <property type="entry name" value="CPAse_ATP-bd"/>
</dbReference>
<accession>A0AB39AN39</accession>
<sequence>MRILMSAAASAAAISIIKHLQTLGHKVIGIDANENSKSIAMHFCDDFYLSPLCSSSEFIPFINQLDDKFDLYIPFIDEELIILSQSSDLSKSISKKILINSKSTISICTSKVNFQLFCEENNLPVAPTSTSAPAIFKPEYGRGGKGIYIIEDDELFPFFKNKKGVIQTLLKGTEYTVDVLVDSEGDWIFGLARKRLEAVGVSRVGEINQHPLVLTLAKKCVEKIRFNGPINIQIMLDEDRENAHIIEINPRLSGSLIFSINSGFDIIDLSIKSWLSLPYQIPLEENISDNRLIRYWQEHIC</sequence>
<dbReference type="SUPFAM" id="SSF56059">
    <property type="entry name" value="Glutathione synthetase ATP-binding domain-like"/>
    <property type="match status" value="1"/>
</dbReference>
<dbReference type="AlphaFoldDB" id="A0AB39AN39"/>
<feature type="domain" description="ATP-grasp" evidence="2">
    <location>
        <begin position="91"/>
        <end position="275"/>
    </location>
</feature>
<dbReference type="EMBL" id="CP162514">
    <property type="protein sequence ID" value="XDH86782.1"/>
    <property type="molecule type" value="Genomic_DNA"/>
</dbReference>
<keyword evidence="1" id="KW-0547">Nucleotide-binding</keyword>
<dbReference type="Gene3D" id="3.40.50.20">
    <property type="match status" value="1"/>
</dbReference>
<dbReference type="PROSITE" id="PS50975">
    <property type="entry name" value="ATP_GRASP"/>
    <property type="match status" value="1"/>
</dbReference>
<proteinExistence type="predicted"/>
<dbReference type="GO" id="GO:0005524">
    <property type="term" value="F:ATP binding"/>
    <property type="evidence" value="ECO:0007669"/>
    <property type="project" value="UniProtKB-UniRule"/>
</dbReference>
<dbReference type="InterPro" id="IPR011761">
    <property type="entry name" value="ATP-grasp"/>
</dbReference>
<dbReference type="Gene3D" id="3.30.470.20">
    <property type="entry name" value="ATP-grasp fold, B domain"/>
    <property type="match status" value="1"/>
</dbReference>
<organism evidence="3">
    <name type="scientific">Pseudoalteromonas sp. SD03</name>
    <dbReference type="NCBI Taxonomy" id="3231719"/>
    <lineage>
        <taxon>Bacteria</taxon>
        <taxon>Pseudomonadati</taxon>
        <taxon>Pseudomonadota</taxon>
        <taxon>Gammaproteobacteria</taxon>
        <taxon>Alteromonadales</taxon>
        <taxon>Pseudoalteromonadaceae</taxon>
        <taxon>Pseudoalteromonas</taxon>
    </lineage>
</organism>
<dbReference type="PROSITE" id="PS00867">
    <property type="entry name" value="CPSASE_2"/>
    <property type="match status" value="1"/>
</dbReference>